<accession>M7TS75</accession>
<evidence type="ECO:0000313" key="3">
    <source>
        <dbReference type="Proteomes" id="UP000012174"/>
    </source>
</evidence>
<dbReference type="HOGENOM" id="CLU_047427_0_0_1"/>
<dbReference type="SUPFAM" id="SSF81383">
    <property type="entry name" value="F-box domain"/>
    <property type="match status" value="1"/>
</dbReference>
<sequence>MRKTDDSDVEELGLLEDKTEALTLRSKRTERFKKKQTKKAKKVRPEGPSLLSLPSELLLAIIGLLRPSDVFNLWRVSKPLNAFLSEAEAIIAKSIVGWRYVCLEKCYRTPVLLENVDATFHHDLQSADRQELLTIHKKPYQHIQSPDPTEICTCLTCMLRWSALCFIVDFGHWQGNLDRGDPITLIPRGGFPEWNQKLIAANAATVRKALRSPLWHARLLEVQLDSTVRAIRRHAANKGNKRRRFRMTKEDADSGTDLFLERSGPPSFDFPFHRDNYYMLEAYMPNRSWIAEHEKWFYLPAEQHDKDVEVVARWATWRRNKRDAQPTQEITRNQ</sequence>
<dbReference type="OrthoDB" id="3642468at2759"/>
<proteinExistence type="predicted"/>
<evidence type="ECO:0000259" key="1">
    <source>
        <dbReference type="PROSITE" id="PS50181"/>
    </source>
</evidence>
<dbReference type="AlphaFoldDB" id="M7TS75"/>
<reference evidence="3" key="1">
    <citation type="journal article" date="2013" name="Genome Announc.">
        <title>Draft genome sequence of the grapevine dieback fungus Eutypa lata UCR-EL1.</title>
        <authorList>
            <person name="Blanco-Ulate B."/>
            <person name="Rolshausen P.E."/>
            <person name="Cantu D."/>
        </authorList>
    </citation>
    <scope>NUCLEOTIDE SEQUENCE [LARGE SCALE GENOMIC DNA]</scope>
    <source>
        <strain evidence="3">UCR-EL1</strain>
    </source>
</reference>
<protein>
    <submittedName>
        <fullName evidence="2">Putative f-box domain-containing protein</fullName>
    </submittedName>
</protein>
<feature type="domain" description="F-box" evidence="1">
    <location>
        <begin position="47"/>
        <end position="94"/>
    </location>
</feature>
<dbReference type="Proteomes" id="UP000012174">
    <property type="component" value="Unassembled WGS sequence"/>
</dbReference>
<dbReference type="KEGG" id="ela:UCREL1_3464"/>
<dbReference type="OMA" id="YYMLEAY"/>
<organism evidence="2 3">
    <name type="scientific">Eutypa lata (strain UCR-EL1)</name>
    <name type="common">Grapevine dieback disease fungus</name>
    <name type="synonym">Eutypa armeniacae</name>
    <dbReference type="NCBI Taxonomy" id="1287681"/>
    <lineage>
        <taxon>Eukaryota</taxon>
        <taxon>Fungi</taxon>
        <taxon>Dikarya</taxon>
        <taxon>Ascomycota</taxon>
        <taxon>Pezizomycotina</taxon>
        <taxon>Sordariomycetes</taxon>
        <taxon>Xylariomycetidae</taxon>
        <taxon>Xylariales</taxon>
        <taxon>Diatrypaceae</taxon>
        <taxon>Eutypa</taxon>
    </lineage>
</organism>
<keyword evidence="3" id="KW-1185">Reference proteome</keyword>
<dbReference type="PROSITE" id="PS50181">
    <property type="entry name" value="FBOX"/>
    <property type="match status" value="1"/>
</dbReference>
<dbReference type="InterPro" id="IPR001810">
    <property type="entry name" value="F-box_dom"/>
</dbReference>
<name>M7TS75_EUTLA</name>
<gene>
    <name evidence="2" type="ORF">UCREL1_3464</name>
</gene>
<dbReference type="EMBL" id="KB706068">
    <property type="protein sequence ID" value="EMR69510.1"/>
    <property type="molecule type" value="Genomic_DNA"/>
</dbReference>
<dbReference type="InterPro" id="IPR036047">
    <property type="entry name" value="F-box-like_dom_sf"/>
</dbReference>
<evidence type="ECO:0000313" key="2">
    <source>
        <dbReference type="EMBL" id="EMR69510.1"/>
    </source>
</evidence>
<dbReference type="eggNOG" id="ENOG502SJSX">
    <property type="taxonomic scope" value="Eukaryota"/>
</dbReference>